<dbReference type="InterPro" id="IPR050356">
    <property type="entry name" value="SulA_CellDiv_inhibitor"/>
</dbReference>
<proteinExistence type="predicted"/>
<organism evidence="3 4">
    <name type="scientific">Granulicella pectinivorans</name>
    <dbReference type="NCBI Taxonomy" id="474950"/>
    <lineage>
        <taxon>Bacteria</taxon>
        <taxon>Pseudomonadati</taxon>
        <taxon>Acidobacteriota</taxon>
        <taxon>Terriglobia</taxon>
        <taxon>Terriglobales</taxon>
        <taxon>Acidobacteriaceae</taxon>
        <taxon>Granulicella</taxon>
    </lineage>
</organism>
<protein>
    <submittedName>
        <fullName evidence="3">Protein ImuB</fullName>
    </submittedName>
</protein>
<keyword evidence="4" id="KW-1185">Reference proteome</keyword>
<dbReference type="STRING" id="474950.SAMN05421771_3205"/>
<dbReference type="Proteomes" id="UP000199024">
    <property type="component" value="Unassembled WGS sequence"/>
</dbReference>
<dbReference type="InterPro" id="IPR001126">
    <property type="entry name" value="UmuC"/>
</dbReference>
<sequence>MMEWYVCVHVPEFAAQALLRLRAEVGKGPAVVLEGDAPLEQVCSGNAAALRLGVAHGMTRAELDSFTGLSILKRSLAEEGNARLALLGAAGMFTPRIEVMEGTDAAWVMVLDMTGSTRLFGSPEQLSMRIQQMMRTLRFSVRIAASGNLRTAVCLAASAVRRPVVVTRGAEAQCLAPLPLAVLGLTPQQTEAFALWGLHTLGELAALPEVDLIVRMGQQGKRLRLLARGEHPHLMVPDEPVFLLQELLAFDAAVEMLDSLLFVLGPMLGQLILRAQNHSLALASVTVKLGLDGGGEHTRTIKPAVPLVDRAMILRLLHLDLQAHPPSAGAVSLSVSAEPGERSKVQMGLFSPQLPEPTRLDVTLARIAALVGEEHVGRACLRDTHQPGSFRMERFLVPSSSSRKEVLAGASVALRRYRPPVAIHVRMDQRRLSGFSLHGTLYAIEKAYGPWRKSGDWWSEQVWSSEEWDVEAKAQDSTLLCLISHDLLQERWHLEALYD</sequence>
<dbReference type="Pfam" id="PF00817">
    <property type="entry name" value="IMS"/>
    <property type="match status" value="1"/>
</dbReference>
<dbReference type="GO" id="GO:0006281">
    <property type="term" value="P:DNA repair"/>
    <property type="evidence" value="ECO:0007669"/>
    <property type="project" value="InterPro"/>
</dbReference>
<dbReference type="PANTHER" id="PTHR35369:SF2">
    <property type="entry name" value="BLR3025 PROTEIN"/>
    <property type="match status" value="1"/>
</dbReference>
<dbReference type="SUPFAM" id="SSF56672">
    <property type="entry name" value="DNA/RNA polymerases"/>
    <property type="match status" value="1"/>
</dbReference>
<dbReference type="EMBL" id="FOZL01000001">
    <property type="protein sequence ID" value="SFS17591.1"/>
    <property type="molecule type" value="Genomic_DNA"/>
</dbReference>
<evidence type="ECO:0000313" key="4">
    <source>
        <dbReference type="Proteomes" id="UP000199024"/>
    </source>
</evidence>
<gene>
    <name evidence="3" type="ORF">SAMN05421771_3205</name>
</gene>
<dbReference type="AlphaFoldDB" id="A0A1I6MPQ3"/>
<dbReference type="PANTHER" id="PTHR35369">
    <property type="entry name" value="BLR3025 PROTEIN-RELATED"/>
    <property type="match status" value="1"/>
</dbReference>
<name>A0A1I6MPQ3_9BACT</name>
<feature type="domain" description="UmuC" evidence="2">
    <location>
        <begin position="10"/>
        <end position="152"/>
    </location>
</feature>
<dbReference type="CDD" id="cd03468">
    <property type="entry name" value="PolY_like"/>
    <property type="match status" value="1"/>
</dbReference>
<accession>A0A1I6MPQ3</accession>
<reference evidence="3 4" key="1">
    <citation type="submission" date="2016-10" db="EMBL/GenBank/DDBJ databases">
        <authorList>
            <person name="de Groot N.N."/>
        </authorList>
    </citation>
    <scope>NUCLEOTIDE SEQUENCE [LARGE SCALE GENOMIC DNA]</scope>
    <source>
        <strain evidence="3 4">DSM 21001</strain>
    </source>
</reference>
<evidence type="ECO:0000313" key="3">
    <source>
        <dbReference type="EMBL" id="SFS17591.1"/>
    </source>
</evidence>
<evidence type="ECO:0000256" key="1">
    <source>
        <dbReference type="ARBA" id="ARBA00022763"/>
    </source>
</evidence>
<dbReference type="InterPro" id="IPR043502">
    <property type="entry name" value="DNA/RNA_pol_sf"/>
</dbReference>
<keyword evidence="1" id="KW-0227">DNA damage</keyword>
<evidence type="ECO:0000259" key="2">
    <source>
        <dbReference type="Pfam" id="PF00817"/>
    </source>
</evidence>